<name>A0A5C8P0Z3_9BURK</name>
<proteinExistence type="predicted"/>
<gene>
    <name evidence="3" type="ORF">FHP08_06590</name>
</gene>
<reference evidence="3 4" key="1">
    <citation type="submission" date="2019-06" db="EMBL/GenBank/DDBJ databases">
        <title>Quisquiliibacterium sp. nov., isolated from a maize field.</title>
        <authorList>
            <person name="Lin S.-Y."/>
            <person name="Tsai C.-F."/>
            <person name="Young C.-C."/>
        </authorList>
    </citation>
    <scope>NUCLEOTIDE SEQUENCE [LARGE SCALE GENOMIC DNA]</scope>
    <source>
        <strain evidence="3 4">CC-CFT501</strain>
    </source>
</reference>
<evidence type="ECO:0000313" key="3">
    <source>
        <dbReference type="EMBL" id="TXL67271.1"/>
    </source>
</evidence>
<organism evidence="3 4">
    <name type="scientific">Zeimonas arvi</name>
    <dbReference type="NCBI Taxonomy" id="2498847"/>
    <lineage>
        <taxon>Bacteria</taxon>
        <taxon>Pseudomonadati</taxon>
        <taxon>Pseudomonadota</taxon>
        <taxon>Betaproteobacteria</taxon>
        <taxon>Burkholderiales</taxon>
        <taxon>Burkholderiaceae</taxon>
        <taxon>Zeimonas</taxon>
    </lineage>
</organism>
<evidence type="ECO:0000313" key="4">
    <source>
        <dbReference type="Proteomes" id="UP000321548"/>
    </source>
</evidence>
<dbReference type="InterPro" id="IPR006171">
    <property type="entry name" value="TOPRIM_dom"/>
</dbReference>
<keyword evidence="4" id="KW-1185">Reference proteome</keyword>
<protein>
    <recommendedName>
        <fullName evidence="2">Toprim domain-containing protein</fullName>
    </recommendedName>
</protein>
<sequence>MSFENFARAHGVDIRRLNPDGRIHRCPTLAHPRSDNGAYLWDGQRGWVQAWDGDGEVHWYDDPHARPPSGQALRERARQRAEEAERTRRRQERAAATAAELLKRCEADFHGYFRLKGFPRERGLVLRQYTRTKRLVTGFAELTSEDVLFVPMRGLERNALLGAQLIWWDSAERRWVKEMIAGMRAKGAVFRLGPSAADETWLVEGYATGLSVLAALRQMHINAAVLVTFSAANLIHVAEMIRGRVFVFADNDASGTGEAAAKRTGRPYCFAPTVGWDANDWHAAAGLIPLCAAIARVRREEVVDQT</sequence>
<dbReference type="EMBL" id="VDUY01000002">
    <property type="protein sequence ID" value="TXL67271.1"/>
    <property type="molecule type" value="Genomic_DNA"/>
</dbReference>
<dbReference type="CDD" id="cd01029">
    <property type="entry name" value="TOPRIM_primases"/>
    <property type="match status" value="1"/>
</dbReference>
<dbReference type="AlphaFoldDB" id="A0A5C8P0Z3"/>
<dbReference type="RefSeq" id="WP_147703519.1">
    <property type="nucleotide sequence ID" value="NZ_VDUY01000002.1"/>
</dbReference>
<feature type="domain" description="Toprim" evidence="2">
    <location>
        <begin position="202"/>
        <end position="264"/>
    </location>
</feature>
<comment type="caution">
    <text evidence="3">The sequence shown here is derived from an EMBL/GenBank/DDBJ whole genome shotgun (WGS) entry which is preliminary data.</text>
</comment>
<dbReference type="InterPro" id="IPR034154">
    <property type="entry name" value="TOPRIM_DnaG/twinkle"/>
</dbReference>
<feature type="compositionally biased region" description="Basic and acidic residues" evidence="1">
    <location>
        <begin position="73"/>
        <end position="86"/>
    </location>
</feature>
<dbReference type="OrthoDB" id="8854726at2"/>
<accession>A0A5C8P0Z3</accession>
<dbReference type="Pfam" id="PF13362">
    <property type="entry name" value="Toprim_3"/>
    <property type="match status" value="1"/>
</dbReference>
<evidence type="ECO:0000259" key="2">
    <source>
        <dbReference type="Pfam" id="PF13362"/>
    </source>
</evidence>
<evidence type="ECO:0000256" key="1">
    <source>
        <dbReference type="SAM" id="MobiDB-lite"/>
    </source>
</evidence>
<feature type="region of interest" description="Disordered" evidence="1">
    <location>
        <begin position="61"/>
        <end position="90"/>
    </location>
</feature>
<dbReference type="Proteomes" id="UP000321548">
    <property type="component" value="Unassembled WGS sequence"/>
</dbReference>